<feature type="coiled-coil region" evidence="1">
    <location>
        <begin position="369"/>
        <end position="403"/>
    </location>
</feature>
<protein>
    <submittedName>
        <fullName evidence="2">DNA recombination protein RecN</fullName>
    </submittedName>
</protein>
<evidence type="ECO:0000313" key="2">
    <source>
        <dbReference type="EMBL" id="MFF5288407.1"/>
    </source>
</evidence>
<gene>
    <name evidence="2" type="ORF">ACFY35_03150</name>
</gene>
<comment type="caution">
    <text evidence="2">The sequence shown here is derived from an EMBL/GenBank/DDBJ whole genome shotgun (WGS) entry which is preliminary data.</text>
</comment>
<proteinExistence type="predicted"/>
<dbReference type="Proteomes" id="UP001602245">
    <property type="component" value="Unassembled WGS sequence"/>
</dbReference>
<reference evidence="2 3" key="1">
    <citation type="submission" date="2024-10" db="EMBL/GenBank/DDBJ databases">
        <title>The Natural Products Discovery Center: Release of the First 8490 Sequenced Strains for Exploring Actinobacteria Biosynthetic Diversity.</title>
        <authorList>
            <person name="Kalkreuter E."/>
            <person name="Kautsar S.A."/>
            <person name="Yang D."/>
            <person name="Bader C.D."/>
            <person name="Teijaro C.N."/>
            <person name="Fluegel L."/>
            <person name="Davis C.M."/>
            <person name="Simpson J.R."/>
            <person name="Lauterbach L."/>
            <person name="Steele A.D."/>
            <person name="Gui C."/>
            <person name="Meng S."/>
            <person name="Li G."/>
            <person name="Viehrig K."/>
            <person name="Ye F."/>
            <person name="Su P."/>
            <person name="Kiefer A.F."/>
            <person name="Nichols A."/>
            <person name="Cepeda A.J."/>
            <person name="Yan W."/>
            <person name="Fan B."/>
            <person name="Jiang Y."/>
            <person name="Adhikari A."/>
            <person name="Zheng C.-J."/>
            <person name="Schuster L."/>
            <person name="Cowan T.M."/>
            <person name="Smanski M.J."/>
            <person name="Chevrette M.G."/>
            <person name="De Carvalho L.P.S."/>
            <person name="Shen B."/>
        </authorList>
    </citation>
    <scope>NUCLEOTIDE SEQUENCE [LARGE SCALE GENOMIC DNA]</scope>
    <source>
        <strain evidence="2 3">NPDC000087</strain>
    </source>
</reference>
<keyword evidence="1" id="KW-0175">Coiled coil</keyword>
<evidence type="ECO:0000313" key="3">
    <source>
        <dbReference type="Proteomes" id="UP001602245"/>
    </source>
</evidence>
<dbReference type="InterPro" id="IPR027417">
    <property type="entry name" value="P-loop_NTPase"/>
</dbReference>
<name>A0ABW6W8Y9_9ACTN</name>
<sequence>MRRIHGIRVRRLRLHAEDRAYDVDFRGPADAPRPLSVIAGAFGTGKTTILEFVDYCLGASEHPAIMPRVRAATLEVELSGTPYLIERAVGEPSTYAYVCPGRLDEAGATAPERRPLRPAGAPNSLSSLLLSHCKLEGVRLRDRLAAGDAVTDPLSFRDLMWLCFLANERLDDRDLLFESAPMKNLKLRQVIDVVFDVHDDRAIELGRRIRTLEAAQNASREAYRTARAFVTELEPATREELADLERAAKSELAACAMETAALDARARAATGFAGELRERHRQAGEEARGAAALLRDRETQAERMTSLRITYADDVSKLVMLTEAASLFPPMRADICPSCLTPVEAGASRCPACDAAIEPAGPPDVQGELRSARARLAELTDYLESLEQEIPRLRVLSERAQEAESRAAAEVDAATAHAVTPYLAQRDALARRREEAAATLQRAVDGLRLLGSLQQRADAVDNQQAQLSSLRDERAMAPAAERASVIAQLGSRFRDILREWDFPGASDAYVSEDLTPFTRGEPYTAASSGARTLIALAWQLAVFELAWETRSSHPGFLLLDSPQKNLGHDDTVIARVYQHLSRWLAGPGAGAQVVVADNAPPPNADADVIVRFSRQSSFFDD</sequence>
<dbReference type="Gene3D" id="3.40.50.300">
    <property type="entry name" value="P-loop containing nucleotide triphosphate hydrolases"/>
    <property type="match status" value="2"/>
</dbReference>
<dbReference type="RefSeq" id="WP_020511258.1">
    <property type="nucleotide sequence ID" value="NZ_JBIAZU010000001.1"/>
</dbReference>
<dbReference type="SUPFAM" id="SSF52540">
    <property type="entry name" value="P-loop containing nucleoside triphosphate hydrolases"/>
    <property type="match status" value="1"/>
</dbReference>
<dbReference type="EMBL" id="JBIAZU010000001">
    <property type="protein sequence ID" value="MFF5288407.1"/>
    <property type="molecule type" value="Genomic_DNA"/>
</dbReference>
<evidence type="ECO:0000256" key="1">
    <source>
        <dbReference type="SAM" id="Coils"/>
    </source>
</evidence>
<keyword evidence="3" id="KW-1185">Reference proteome</keyword>
<organism evidence="2 3">
    <name type="scientific">Paractinoplanes globisporus</name>
    <dbReference type="NCBI Taxonomy" id="113565"/>
    <lineage>
        <taxon>Bacteria</taxon>
        <taxon>Bacillati</taxon>
        <taxon>Actinomycetota</taxon>
        <taxon>Actinomycetes</taxon>
        <taxon>Micromonosporales</taxon>
        <taxon>Micromonosporaceae</taxon>
        <taxon>Paractinoplanes</taxon>
    </lineage>
</organism>
<accession>A0ABW6W8Y9</accession>